<dbReference type="PANTHER" id="PTHR11783">
    <property type="entry name" value="SULFOTRANSFERASE SULT"/>
    <property type="match status" value="1"/>
</dbReference>
<dbReference type="Gene3D" id="3.40.50.300">
    <property type="entry name" value="P-loop containing nucleotide triphosphate hydrolases"/>
    <property type="match status" value="1"/>
</dbReference>
<evidence type="ECO:0000256" key="1">
    <source>
        <dbReference type="ARBA" id="ARBA00005771"/>
    </source>
</evidence>
<gene>
    <name evidence="4" type="ORF">C0Q70_08441</name>
</gene>
<evidence type="ECO:0000313" key="4">
    <source>
        <dbReference type="EMBL" id="PVD32993.1"/>
    </source>
</evidence>
<comment type="similarity">
    <text evidence="1">Belongs to the sulfotransferase 1 family.</text>
</comment>
<dbReference type="Proteomes" id="UP000245119">
    <property type="component" value="Linkage Group LG4"/>
</dbReference>
<dbReference type="GO" id="GO:0008146">
    <property type="term" value="F:sulfotransferase activity"/>
    <property type="evidence" value="ECO:0007669"/>
    <property type="project" value="InterPro"/>
</dbReference>
<name>A0A2T7PHU5_POMCA</name>
<organism evidence="4 5">
    <name type="scientific">Pomacea canaliculata</name>
    <name type="common">Golden apple snail</name>
    <dbReference type="NCBI Taxonomy" id="400727"/>
    <lineage>
        <taxon>Eukaryota</taxon>
        <taxon>Metazoa</taxon>
        <taxon>Spiralia</taxon>
        <taxon>Lophotrochozoa</taxon>
        <taxon>Mollusca</taxon>
        <taxon>Gastropoda</taxon>
        <taxon>Caenogastropoda</taxon>
        <taxon>Architaenioglossa</taxon>
        <taxon>Ampullarioidea</taxon>
        <taxon>Ampullariidae</taxon>
        <taxon>Pomacea</taxon>
    </lineage>
</organism>
<dbReference type="Pfam" id="PF00685">
    <property type="entry name" value="Sulfotransfer_1"/>
    <property type="match status" value="1"/>
</dbReference>
<keyword evidence="5" id="KW-1185">Reference proteome</keyword>
<sequence>MKEGEHLGDNESPGEIVEVDGVVFPKNFESNRPMKEHIDRIRALDVRDDDVFICAFAKSGTHWTWEVVNMLLSGKAEYQKQKKETMMLEVTEVETIEALPSPRVLNSHLPARMLPRQLQDKKGRIVFVYRNPKDIFISMYFHFNQAYPVTLQNLEQLFMTGRTVTGDYFRYMKEMDEFTKKNPQLKILKISFEDMKEDPVAAVGRYAEFLGVAVTPTLCTEIADACGFQKLKHFGETYKESSDFYIRTNMSTGTIFRKGEVGDWKNYMTVAQSERFDAAIQQLDGCDFRFRYQL</sequence>
<protein>
    <recommendedName>
        <fullName evidence="3">Sulfotransferase domain-containing protein</fullName>
    </recommendedName>
</protein>
<feature type="domain" description="Sulfotransferase" evidence="3">
    <location>
        <begin position="48"/>
        <end position="282"/>
    </location>
</feature>
<keyword evidence="2" id="KW-0808">Transferase</keyword>
<dbReference type="SUPFAM" id="SSF52540">
    <property type="entry name" value="P-loop containing nucleoside triphosphate hydrolases"/>
    <property type="match status" value="1"/>
</dbReference>
<accession>A0A2T7PHU5</accession>
<dbReference type="InterPro" id="IPR027417">
    <property type="entry name" value="P-loop_NTPase"/>
</dbReference>
<dbReference type="InterPro" id="IPR000863">
    <property type="entry name" value="Sulfotransferase_dom"/>
</dbReference>
<evidence type="ECO:0000256" key="2">
    <source>
        <dbReference type="ARBA" id="ARBA00022679"/>
    </source>
</evidence>
<dbReference type="AlphaFoldDB" id="A0A2T7PHU5"/>
<comment type="caution">
    <text evidence="4">The sequence shown here is derived from an EMBL/GenBank/DDBJ whole genome shotgun (WGS) entry which is preliminary data.</text>
</comment>
<dbReference type="EMBL" id="PZQS01000004">
    <property type="protein sequence ID" value="PVD32993.1"/>
    <property type="molecule type" value="Genomic_DNA"/>
</dbReference>
<reference evidence="4 5" key="1">
    <citation type="submission" date="2018-04" db="EMBL/GenBank/DDBJ databases">
        <title>The genome of golden apple snail Pomacea canaliculata provides insight into stress tolerance and invasive adaptation.</title>
        <authorList>
            <person name="Liu C."/>
            <person name="Liu B."/>
            <person name="Ren Y."/>
            <person name="Zhang Y."/>
            <person name="Wang H."/>
            <person name="Li S."/>
            <person name="Jiang F."/>
            <person name="Yin L."/>
            <person name="Zhang G."/>
            <person name="Qian W."/>
            <person name="Fan W."/>
        </authorList>
    </citation>
    <scope>NUCLEOTIDE SEQUENCE [LARGE SCALE GENOMIC DNA]</scope>
    <source>
        <strain evidence="4">SZHN2017</strain>
        <tissue evidence="4">Muscle</tissue>
    </source>
</reference>
<proteinExistence type="inferred from homology"/>
<evidence type="ECO:0000259" key="3">
    <source>
        <dbReference type="Pfam" id="PF00685"/>
    </source>
</evidence>
<dbReference type="OrthoDB" id="205623at2759"/>
<evidence type="ECO:0000313" key="5">
    <source>
        <dbReference type="Proteomes" id="UP000245119"/>
    </source>
</evidence>